<gene>
    <name evidence="6" type="ORF">H2204_008624</name>
</gene>
<comment type="caution">
    <text evidence="6">The sequence shown here is derived from an EMBL/GenBank/DDBJ whole genome shotgun (WGS) entry which is preliminary data.</text>
</comment>
<evidence type="ECO:0000256" key="4">
    <source>
        <dbReference type="ARBA" id="ARBA00023002"/>
    </source>
</evidence>
<dbReference type="InterPro" id="IPR036188">
    <property type="entry name" value="FAD/NAD-bd_sf"/>
</dbReference>
<keyword evidence="2" id="KW-0285">Flavoprotein</keyword>
<dbReference type="GO" id="GO:0050660">
    <property type="term" value="F:flavin adenine dinucleotide binding"/>
    <property type="evidence" value="ECO:0007669"/>
    <property type="project" value="InterPro"/>
</dbReference>
<dbReference type="SUPFAM" id="SSF51905">
    <property type="entry name" value="FAD/NAD(P)-binding domain"/>
    <property type="match status" value="2"/>
</dbReference>
<dbReference type="AlphaFoldDB" id="A0AA38Y0G0"/>
<evidence type="ECO:0008006" key="8">
    <source>
        <dbReference type="Google" id="ProtNLM"/>
    </source>
</evidence>
<feature type="region of interest" description="Disordered" evidence="5">
    <location>
        <begin position="350"/>
        <end position="377"/>
    </location>
</feature>
<keyword evidence="7" id="KW-1185">Reference proteome</keyword>
<dbReference type="GO" id="GO:0004499">
    <property type="term" value="F:N,N-dimethylaniline monooxygenase activity"/>
    <property type="evidence" value="ECO:0007669"/>
    <property type="project" value="InterPro"/>
</dbReference>
<reference evidence="6" key="1">
    <citation type="submission" date="2022-10" db="EMBL/GenBank/DDBJ databases">
        <title>Culturing micro-colonial fungi from biological soil crusts in the Mojave desert and describing Neophaeococcomyces mojavensis, and introducing the new genera and species Taxawa tesnikishii.</title>
        <authorList>
            <person name="Kurbessoian T."/>
            <person name="Stajich J.E."/>
        </authorList>
    </citation>
    <scope>NUCLEOTIDE SEQUENCE</scope>
    <source>
        <strain evidence="6">TK_35</strain>
    </source>
</reference>
<accession>A0AA38Y0G0</accession>
<name>A0AA38Y0G0_9EURO</name>
<feature type="compositionally biased region" description="Basic and acidic residues" evidence="5">
    <location>
        <begin position="627"/>
        <end position="643"/>
    </location>
</feature>
<organism evidence="6 7">
    <name type="scientific">Knufia peltigerae</name>
    <dbReference type="NCBI Taxonomy" id="1002370"/>
    <lineage>
        <taxon>Eukaryota</taxon>
        <taxon>Fungi</taxon>
        <taxon>Dikarya</taxon>
        <taxon>Ascomycota</taxon>
        <taxon>Pezizomycotina</taxon>
        <taxon>Eurotiomycetes</taxon>
        <taxon>Chaetothyriomycetidae</taxon>
        <taxon>Chaetothyriales</taxon>
        <taxon>Trichomeriaceae</taxon>
        <taxon>Knufia</taxon>
    </lineage>
</organism>
<dbReference type="InterPro" id="IPR020946">
    <property type="entry name" value="Flavin_mOase-like"/>
</dbReference>
<dbReference type="Gene3D" id="3.50.50.60">
    <property type="entry name" value="FAD/NAD(P)-binding domain"/>
    <property type="match status" value="1"/>
</dbReference>
<dbReference type="InterPro" id="IPR050346">
    <property type="entry name" value="FMO-like"/>
</dbReference>
<keyword evidence="3" id="KW-0274">FAD</keyword>
<evidence type="ECO:0000313" key="6">
    <source>
        <dbReference type="EMBL" id="KAJ9630119.1"/>
    </source>
</evidence>
<feature type="region of interest" description="Disordered" evidence="5">
    <location>
        <begin position="627"/>
        <end position="653"/>
    </location>
</feature>
<evidence type="ECO:0000256" key="1">
    <source>
        <dbReference type="ARBA" id="ARBA00009183"/>
    </source>
</evidence>
<keyword evidence="4" id="KW-0560">Oxidoreductase</keyword>
<comment type="similarity">
    <text evidence="1">Belongs to the FMO family.</text>
</comment>
<sequence>MFDYLIIGAGPSGLCAAKTILECEPEAKVKVLDANQTLGGVWSKQNIYPSLKTNNLRGGIDFSDFPMHDGFGIQDGQHPTGDVMHEYYKAYAERSKLLSIIDFDTQVNDISRLEGARGWVLKTVTTSAATTGGASQTEYTTKKLLVATGITNLPHRPTLEGSEDFGGPIIHSAELGFKGDLLFANENVETVAVLGGGKSAYDSVQAAGKAGRQVEWIIRKSGKGPEWVFPSHTKIGPFTVPREFLPARRAVSFFSPCLWDDGFDKFRYFVHSTSVGKFVAQKFWANLHEATIQDCGMRNDERTRVLEPEQSPFWYGTASGVYNFEKDIYEMVKSGQVRVHREDIDHLSKGHITFKPSSSTDPRDPPGTGSRTSDPSIIQVDAVITATGFSAKPTVTFSPTSTHSDLGIPSTTFTRSQHDFWASLDRAADEKLSIMFPRLTSGPFMSPSSNTVQPYNPGVDAEVKYTPFRLYRGIAPPGPTADGKHDLVFIGMFSNLANTPRMELQCLWDYAYLNGHFESKIDRDTVYDESALMSRFSKFRAPFGHGRFFPDLVFDQVPYMDTLLRDLGLKYWRKPGWLRELFEPYRAKDYRGVVKEWLSLASVVATKPVVVKANNMASIEVVAEHEDDAMRKSSNKNKDKNGMEKTPLLKKGV</sequence>
<dbReference type="PANTHER" id="PTHR23023">
    <property type="entry name" value="DIMETHYLANILINE MONOOXYGENASE"/>
    <property type="match status" value="1"/>
</dbReference>
<dbReference type="EMBL" id="JAPDRN010000064">
    <property type="protein sequence ID" value="KAJ9630119.1"/>
    <property type="molecule type" value="Genomic_DNA"/>
</dbReference>
<evidence type="ECO:0000256" key="2">
    <source>
        <dbReference type="ARBA" id="ARBA00022630"/>
    </source>
</evidence>
<dbReference type="GO" id="GO:0050661">
    <property type="term" value="F:NADP binding"/>
    <property type="evidence" value="ECO:0007669"/>
    <property type="project" value="InterPro"/>
</dbReference>
<dbReference type="Proteomes" id="UP001172681">
    <property type="component" value="Unassembled WGS sequence"/>
</dbReference>
<evidence type="ECO:0000256" key="5">
    <source>
        <dbReference type="SAM" id="MobiDB-lite"/>
    </source>
</evidence>
<protein>
    <recommendedName>
        <fullName evidence="8">Flavin-containing monooxygenase</fullName>
    </recommendedName>
</protein>
<dbReference type="Pfam" id="PF00743">
    <property type="entry name" value="FMO-like"/>
    <property type="match status" value="1"/>
</dbReference>
<proteinExistence type="inferred from homology"/>
<evidence type="ECO:0000256" key="3">
    <source>
        <dbReference type="ARBA" id="ARBA00022827"/>
    </source>
</evidence>
<evidence type="ECO:0000313" key="7">
    <source>
        <dbReference type="Proteomes" id="UP001172681"/>
    </source>
</evidence>